<dbReference type="EMBL" id="JBBNAF010000006">
    <property type="protein sequence ID" value="KAK9134128.1"/>
    <property type="molecule type" value="Genomic_DNA"/>
</dbReference>
<protein>
    <submittedName>
        <fullName evidence="1">Uncharacterized protein</fullName>
    </submittedName>
</protein>
<name>A0AAP0JHG7_9MAGN</name>
<evidence type="ECO:0000313" key="1">
    <source>
        <dbReference type="EMBL" id="KAK9134128.1"/>
    </source>
</evidence>
<dbReference type="AlphaFoldDB" id="A0AAP0JHG7"/>
<keyword evidence="2" id="KW-1185">Reference proteome</keyword>
<evidence type="ECO:0000313" key="2">
    <source>
        <dbReference type="Proteomes" id="UP001420932"/>
    </source>
</evidence>
<organism evidence="1 2">
    <name type="scientific">Stephania yunnanensis</name>
    <dbReference type="NCBI Taxonomy" id="152371"/>
    <lineage>
        <taxon>Eukaryota</taxon>
        <taxon>Viridiplantae</taxon>
        <taxon>Streptophyta</taxon>
        <taxon>Embryophyta</taxon>
        <taxon>Tracheophyta</taxon>
        <taxon>Spermatophyta</taxon>
        <taxon>Magnoliopsida</taxon>
        <taxon>Ranunculales</taxon>
        <taxon>Menispermaceae</taxon>
        <taxon>Menispermoideae</taxon>
        <taxon>Cissampelideae</taxon>
        <taxon>Stephania</taxon>
    </lineage>
</organism>
<proteinExistence type="predicted"/>
<sequence>MLGPATTTTEKRRRAPKKHTALRWGVKWGDLDLWGAGAGAEQEQEHELLWGLSGEAVHGIRGLYSAEEG</sequence>
<gene>
    <name evidence="1" type="ORF">Syun_013458</name>
</gene>
<comment type="caution">
    <text evidence="1">The sequence shown here is derived from an EMBL/GenBank/DDBJ whole genome shotgun (WGS) entry which is preliminary data.</text>
</comment>
<dbReference type="Proteomes" id="UP001420932">
    <property type="component" value="Unassembled WGS sequence"/>
</dbReference>
<accession>A0AAP0JHG7</accession>
<reference evidence="1 2" key="1">
    <citation type="submission" date="2024-01" db="EMBL/GenBank/DDBJ databases">
        <title>Genome assemblies of Stephania.</title>
        <authorList>
            <person name="Yang L."/>
        </authorList>
    </citation>
    <scope>NUCLEOTIDE SEQUENCE [LARGE SCALE GENOMIC DNA]</scope>
    <source>
        <strain evidence="1">YNDBR</strain>
        <tissue evidence="1">Leaf</tissue>
    </source>
</reference>